<protein>
    <recommendedName>
        <fullName evidence="3">YopX protein domain-containing protein</fullName>
    </recommendedName>
</protein>
<reference evidence="1 2" key="1">
    <citation type="submission" date="2023-07" db="EMBL/GenBank/DDBJ databases">
        <title>Genomic Encyclopedia of Type Strains, Phase IV (KMG-IV): sequencing the most valuable type-strain genomes for metagenomic binning, comparative biology and taxonomic classification.</title>
        <authorList>
            <person name="Goeker M."/>
        </authorList>
    </citation>
    <scope>NUCLEOTIDE SEQUENCE [LARGE SCALE GENOMIC DNA]</scope>
    <source>
        <strain evidence="1 2">DSM 16784</strain>
    </source>
</reference>
<accession>A0ABU0E6N2</accession>
<gene>
    <name evidence="1" type="ORF">J2S15_003318</name>
</gene>
<evidence type="ECO:0000313" key="2">
    <source>
        <dbReference type="Proteomes" id="UP001230220"/>
    </source>
</evidence>
<proteinExistence type="predicted"/>
<keyword evidence="2" id="KW-1185">Reference proteome</keyword>
<dbReference type="Proteomes" id="UP001230220">
    <property type="component" value="Unassembled WGS sequence"/>
</dbReference>
<sequence length="166" mass="19183">MRKFRVYDTVKKKMYYSGFVLASDGSLCKVITTNKKGGLFVAKVKSYDTLTQMHQVTLQTVKFMPNEKQRYIIQFAIDRKDNYEQELYEGDILIYETGCAYVIVYGKYEGIFCPGDQRYTSSQGYVACEYEGGEINLNVTYPLSEVETLSRRYGNVCEGYVSIEER</sequence>
<organism evidence="1 2">
    <name type="scientific">Breznakia pachnodae</name>
    <dbReference type="NCBI Taxonomy" id="265178"/>
    <lineage>
        <taxon>Bacteria</taxon>
        <taxon>Bacillati</taxon>
        <taxon>Bacillota</taxon>
        <taxon>Erysipelotrichia</taxon>
        <taxon>Erysipelotrichales</taxon>
        <taxon>Erysipelotrichaceae</taxon>
        <taxon>Breznakia</taxon>
    </lineage>
</organism>
<name>A0ABU0E6N2_9FIRM</name>
<dbReference type="SUPFAM" id="SSF159006">
    <property type="entry name" value="YopX-like"/>
    <property type="match status" value="1"/>
</dbReference>
<evidence type="ECO:0000313" key="1">
    <source>
        <dbReference type="EMBL" id="MDQ0362564.1"/>
    </source>
</evidence>
<dbReference type="RefSeq" id="WP_307410292.1">
    <property type="nucleotide sequence ID" value="NZ_JAUSUR010000007.1"/>
</dbReference>
<dbReference type="EMBL" id="JAUSUR010000007">
    <property type="protein sequence ID" value="MDQ0362564.1"/>
    <property type="molecule type" value="Genomic_DNA"/>
</dbReference>
<evidence type="ECO:0008006" key="3">
    <source>
        <dbReference type="Google" id="ProtNLM"/>
    </source>
</evidence>
<comment type="caution">
    <text evidence="1">The sequence shown here is derived from an EMBL/GenBank/DDBJ whole genome shotgun (WGS) entry which is preliminary data.</text>
</comment>